<keyword evidence="11" id="KW-1185">Reference proteome</keyword>
<dbReference type="GO" id="GO:0050660">
    <property type="term" value="F:flavin adenine dinucleotide binding"/>
    <property type="evidence" value="ECO:0007669"/>
    <property type="project" value="InterPro"/>
</dbReference>
<name>A0AAU9KHT1_9CILI</name>
<comment type="subcellular location">
    <subcellularLocation>
        <location evidence="1 7">Mitochondrion matrix</location>
    </subcellularLocation>
</comment>
<feature type="domain" description="Electron transfer flavoprotein alpha/beta-subunit N-terminal" evidence="9">
    <location>
        <begin position="8"/>
        <end position="195"/>
    </location>
</feature>
<comment type="similarity">
    <text evidence="2 7">Belongs to the ETF alpha-subunit/FixB family.</text>
</comment>
<dbReference type="InterPro" id="IPR001308">
    <property type="entry name" value="ETF_a/FixB"/>
</dbReference>
<feature type="binding site" evidence="8">
    <location>
        <position position="287"/>
    </location>
    <ligand>
        <name>FAD</name>
        <dbReference type="ChEBI" id="CHEBI:57692"/>
    </ligand>
</feature>
<comment type="caution">
    <text evidence="10">The sequence shown here is derived from an EMBL/GenBank/DDBJ whole genome shotgun (WGS) entry which is preliminary data.</text>
</comment>
<evidence type="ECO:0000256" key="4">
    <source>
        <dbReference type="ARBA" id="ARBA00022630"/>
    </source>
</evidence>
<dbReference type="InterPro" id="IPR014730">
    <property type="entry name" value="ETF_a/b_N"/>
</dbReference>
<evidence type="ECO:0000256" key="1">
    <source>
        <dbReference type="ARBA" id="ARBA00004305"/>
    </source>
</evidence>
<evidence type="ECO:0000259" key="9">
    <source>
        <dbReference type="SMART" id="SM00893"/>
    </source>
</evidence>
<dbReference type="InterPro" id="IPR029035">
    <property type="entry name" value="DHS-like_NAD/FAD-binding_dom"/>
</dbReference>
<keyword evidence="3 7" id="KW-0813">Transport</keyword>
<dbReference type="InterPro" id="IPR033947">
    <property type="entry name" value="ETF_alpha_N"/>
</dbReference>
<dbReference type="InterPro" id="IPR018206">
    <property type="entry name" value="ETF_asu_C_CS"/>
</dbReference>
<gene>
    <name evidence="10" type="ORF">BSTOLATCC_MIC57131</name>
</gene>
<dbReference type="InterPro" id="IPR014729">
    <property type="entry name" value="Rossmann-like_a/b/a_fold"/>
</dbReference>
<dbReference type="Pfam" id="PF00766">
    <property type="entry name" value="ETF_alpha"/>
    <property type="match status" value="1"/>
</dbReference>
<feature type="binding site" evidence="8">
    <location>
        <position position="210"/>
    </location>
    <ligand>
        <name>FAD</name>
        <dbReference type="ChEBI" id="CHEBI:57692"/>
    </ligand>
</feature>
<dbReference type="GO" id="GO:0009055">
    <property type="term" value="F:electron transfer activity"/>
    <property type="evidence" value="ECO:0007669"/>
    <property type="project" value="InterPro"/>
</dbReference>
<evidence type="ECO:0000256" key="3">
    <source>
        <dbReference type="ARBA" id="ARBA00022448"/>
    </source>
</evidence>
<dbReference type="EMBL" id="CAJZBQ010000055">
    <property type="protein sequence ID" value="CAG9332844.1"/>
    <property type="molecule type" value="Genomic_DNA"/>
</dbReference>
<dbReference type="PIRSF" id="PIRSF000089">
    <property type="entry name" value="Electra_flavoP_a"/>
    <property type="match status" value="1"/>
</dbReference>
<comment type="subunit">
    <text evidence="7">Heterodimer of an alpha and a beta subunit.</text>
</comment>
<evidence type="ECO:0000256" key="8">
    <source>
        <dbReference type="PIRSR" id="PIRSR000089-1"/>
    </source>
</evidence>
<dbReference type="PROSITE" id="PS00696">
    <property type="entry name" value="ETF_ALPHA"/>
    <property type="match status" value="1"/>
</dbReference>
<reference evidence="10" key="1">
    <citation type="submission" date="2021-09" db="EMBL/GenBank/DDBJ databases">
        <authorList>
            <consortium name="AG Swart"/>
            <person name="Singh M."/>
            <person name="Singh A."/>
            <person name="Seah K."/>
            <person name="Emmerich C."/>
        </authorList>
    </citation>
    <scope>NUCLEOTIDE SEQUENCE</scope>
    <source>
        <strain evidence="10">ATCC30299</strain>
    </source>
</reference>
<feature type="binding site" evidence="8">
    <location>
        <begin position="249"/>
        <end position="253"/>
    </location>
    <ligand>
        <name>FAD</name>
        <dbReference type="ChEBI" id="CHEBI:57692"/>
    </ligand>
</feature>
<keyword evidence="6 7" id="KW-0249">Electron transport</keyword>
<dbReference type="PANTHER" id="PTHR43153">
    <property type="entry name" value="ELECTRON TRANSFER FLAVOPROTEIN ALPHA"/>
    <property type="match status" value="1"/>
</dbReference>
<dbReference type="Pfam" id="PF01012">
    <property type="entry name" value="ETF"/>
    <property type="match status" value="1"/>
</dbReference>
<dbReference type="SUPFAM" id="SSF52467">
    <property type="entry name" value="DHS-like NAD/FAD-binding domain"/>
    <property type="match status" value="1"/>
</dbReference>
<feature type="binding site" evidence="8">
    <location>
        <begin position="235"/>
        <end position="236"/>
    </location>
    <ligand>
        <name>FAD</name>
        <dbReference type="ChEBI" id="CHEBI:57692"/>
    </ligand>
</feature>
<comment type="function">
    <text evidence="7">The electron transfer flavoprotein serves as a specific electron acceptor for several dehydrogenases, including five acyl-CoA dehydrogenases, glutaryl-CoA and sarcosine dehydrogenase. It transfers the electrons to the main mitochondrial respiratory chain via ETF-ubiquinone oxidoreductase (ETF dehydrogenase).</text>
</comment>
<evidence type="ECO:0000256" key="5">
    <source>
        <dbReference type="ARBA" id="ARBA00022827"/>
    </source>
</evidence>
<sequence>MLKRAFSSLILAEHNNTKLAGSVYSAVNAADYFNEETTVLVAGENCSSAAQEASKIKGVTKVLHYDNPVLKDHMADVMTQTLQAAQSQYRYKRIIGATSQFSRDIIPRLGGVLNVQPITDITRIMNEKCFKRPGYAGNAIYTVTTHQNFNLLTIRATSFDRNPSIKNPCTIERIDLNVQFRPVMTWVSQNLEVNERPELGTAKIIVTGGRGLKSKENWHVVEELAAKLGAGVGASRAAVDAGFCSNDLQIGQTGKIVAPSLYIACGVSGAIQHIAGMKDSKVIVAINTDPEAPIFSVADYGLVGDLFKAVPEMIQKL</sequence>
<evidence type="ECO:0000313" key="11">
    <source>
        <dbReference type="Proteomes" id="UP001162131"/>
    </source>
</evidence>
<proteinExistence type="inferred from homology"/>
<keyword evidence="7" id="KW-0496">Mitochondrion</keyword>
<dbReference type="Gene3D" id="3.40.50.620">
    <property type="entry name" value="HUPs"/>
    <property type="match status" value="1"/>
</dbReference>
<dbReference type="GO" id="GO:0005759">
    <property type="term" value="C:mitochondrial matrix"/>
    <property type="evidence" value="ECO:0007669"/>
    <property type="project" value="UniProtKB-SubCell"/>
</dbReference>
<dbReference type="InterPro" id="IPR014731">
    <property type="entry name" value="ETF_asu_C"/>
</dbReference>
<keyword evidence="5 7" id="KW-0274">FAD</keyword>
<dbReference type="Proteomes" id="UP001162131">
    <property type="component" value="Unassembled WGS sequence"/>
</dbReference>
<dbReference type="FunFam" id="3.40.50.1220:FF:000001">
    <property type="entry name" value="Electron transfer flavoprotein, alpha subunit"/>
    <property type="match status" value="1"/>
</dbReference>
<evidence type="ECO:0000313" key="10">
    <source>
        <dbReference type="EMBL" id="CAG9332844.1"/>
    </source>
</evidence>
<dbReference type="CDD" id="cd01715">
    <property type="entry name" value="ETF_alpha"/>
    <property type="match status" value="1"/>
</dbReference>
<evidence type="ECO:0000256" key="6">
    <source>
        <dbReference type="ARBA" id="ARBA00022982"/>
    </source>
</evidence>
<accession>A0AAU9KHT1</accession>
<feature type="binding site" evidence="8">
    <location>
        <begin position="266"/>
        <end position="273"/>
    </location>
    <ligand>
        <name>FAD</name>
        <dbReference type="ChEBI" id="CHEBI:57692"/>
    </ligand>
</feature>
<dbReference type="SUPFAM" id="SSF52402">
    <property type="entry name" value="Adenine nucleotide alpha hydrolases-like"/>
    <property type="match status" value="1"/>
</dbReference>
<dbReference type="SMART" id="SM00893">
    <property type="entry name" value="ETF"/>
    <property type="match status" value="1"/>
</dbReference>
<evidence type="ECO:0000256" key="7">
    <source>
        <dbReference type="PIRNR" id="PIRNR000089"/>
    </source>
</evidence>
<evidence type="ECO:0000256" key="2">
    <source>
        <dbReference type="ARBA" id="ARBA00005817"/>
    </source>
</evidence>
<comment type="cofactor">
    <cofactor evidence="7 8">
        <name>FAD</name>
        <dbReference type="ChEBI" id="CHEBI:57692"/>
    </cofactor>
    <text evidence="7 8">Binds 1 FAD per dimer.</text>
</comment>
<dbReference type="Gene3D" id="3.40.50.1220">
    <property type="entry name" value="TPP-binding domain"/>
    <property type="match status" value="1"/>
</dbReference>
<dbReference type="AlphaFoldDB" id="A0AAU9KHT1"/>
<dbReference type="GO" id="GO:0033539">
    <property type="term" value="P:fatty acid beta-oxidation using acyl-CoA dehydrogenase"/>
    <property type="evidence" value="ECO:0007669"/>
    <property type="project" value="TreeGrafter"/>
</dbReference>
<keyword evidence="4 7" id="KW-0285">Flavoprotein</keyword>
<protein>
    <recommendedName>
        <fullName evidence="7">Electron transfer flavoprotein subunit alpha</fullName>
        <shortName evidence="7">Alpha-ETF</shortName>
    </recommendedName>
</protein>
<organism evidence="10 11">
    <name type="scientific">Blepharisma stoltei</name>
    <dbReference type="NCBI Taxonomy" id="1481888"/>
    <lineage>
        <taxon>Eukaryota</taxon>
        <taxon>Sar</taxon>
        <taxon>Alveolata</taxon>
        <taxon>Ciliophora</taxon>
        <taxon>Postciliodesmatophora</taxon>
        <taxon>Heterotrichea</taxon>
        <taxon>Heterotrichida</taxon>
        <taxon>Blepharismidae</taxon>
        <taxon>Blepharisma</taxon>
    </lineage>
</organism>
<dbReference type="PANTHER" id="PTHR43153:SF1">
    <property type="entry name" value="ELECTRON TRANSFER FLAVOPROTEIN SUBUNIT ALPHA, MITOCHONDRIAL"/>
    <property type="match status" value="1"/>
</dbReference>